<feature type="domain" description="Helicase ATP-binding" evidence="5">
    <location>
        <begin position="14"/>
        <end position="160"/>
    </location>
</feature>
<sequence length="865" mass="92577">MDPLPIDPLLPEVVSALRAGPALVVEAPPGAGKTTRLPPALLTAGLAGDGEVVVLEPRRLAARMAARRVAAELGERPGETVGWQVRFEDVSGPRTRLRYVTEALLTRRLLATPELPGVGAVVLDEFHERHLDGDLALALLARLAARRPDLKLVVMSATLDAGPVARFLGAPSLRSEGRAFPVELEHLSPEEAARDQRLEERVASAVRRALRDEPDGHVLVFLPGAAEIRRAREALSGLTLAEVLPLHGDLPPEEQDRAVGPSARRKVILSTNVAETSVTIEGVAAVVDSGLARVAAHSPWSGLPTLELRKVSRASAAQRAGRAGRTRAGRCLRLYTRHDHDARPEFDLPEIRREDLAGTALALAQLGVAAGEGFWLDAPPPAAWEAAHALLRDLGALDAAGRITALGRRLARFPLHPRLARLVVAAEEAGDGPGGALLAALLGERDIRAFEAGRLAGPGAPAPRRDVPTGPSDLLELASLFEEAARARFAEGALRRLRLAPGAVQAVERARRQLERLVQRRSTSTANSTATATATAAEEALLRATLAGFPDRVARRRAPGSDEVVLAGGGSARLAPESAVREAPLLVAVDAEERRVRVAGRPGAGGAVVRLASAVTQEMLLDLFPDALRYEEEVRWDATAERADGFERLVYRDLVLEEARAARVDPDRAAAALLEAARARGARSFAGEGALDRLLARLAFAARHAPDAGLPAPGEDGVEAALRAACVGRRSFAELREVGLEGALLGALAPPARALLERLAPERVTLPGGRSVKVEYEAGDKPPWIASRLQDFFGLADGPRLAQGRVPLVLHLLAPNGRAQQVTTDLAGFWSRHYPALRRELMRRYPRHAWPEDPLRAEPPQPRRR</sequence>
<dbReference type="PANTHER" id="PTHR43519:SF1">
    <property type="entry name" value="ATP-DEPENDENT RNA HELICASE HRPB"/>
    <property type="match status" value="1"/>
</dbReference>
<dbReference type="Pfam" id="PF04408">
    <property type="entry name" value="WHD_HA2"/>
    <property type="match status" value="1"/>
</dbReference>
<dbReference type="InterPro" id="IPR027417">
    <property type="entry name" value="P-loop_NTPase"/>
</dbReference>
<reference evidence="8" key="1">
    <citation type="journal article" date="2020" name="Appl. Environ. Microbiol.">
        <title>Diazotrophic Anaeromyxobacter Isolates from Soils.</title>
        <authorList>
            <person name="Masuda Y."/>
            <person name="Yamanaka H."/>
            <person name="Xu Z.X."/>
            <person name="Shiratori Y."/>
            <person name="Aono T."/>
            <person name="Amachi S."/>
            <person name="Senoo K."/>
            <person name="Itoh H."/>
        </authorList>
    </citation>
    <scope>NUCLEOTIDE SEQUENCE [LARGE SCALE GENOMIC DNA]</scope>
    <source>
        <strain evidence="8">R267</strain>
    </source>
</reference>
<evidence type="ECO:0000313" key="7">
    <source>
        <dbReference type="EMBL" id="GEJ59060.1"/>
    </source>
</evidence>
<evidence type="ECO:0000256" key="3">
    <source>
        <dbReference type="ARBA" id="ARBA00022806"/>
    </source>
</evidence>
<dbReference type="PROSITE" id="PS51192">
    <property type="entry name" value="HELICASE_ATP_BIND_1"/>
    <property type="match status" value="1"/>
</dbReference>
<dbReference type="GO" id="GO:0005524">
    <property type="term" value="F:ATP binding"/>
    <property type="evidence" value="ECO:0007669"/>
    <property type="project" value="UniProtKB-KW"/>
</dbReference>
<keyword evidence="1" id="KW-0547">Nucleotide-binding</keyword>
<dbReference type="CDD" id="cd18791">
    <property type="entry name" value="SF2_C_RHA"/>
    <property type="match status" value="1"/>
</dbReference>
<evidence type="ECO:0000313" key="8">
    <source>
        <dbReference type="Proteomes" id="UP000503640"/>
    </source>
</evidence>
<evidence type="ECO:0000256" key="2">
    <source>
        <dbReference type="ARBA" id="ARBA00022801"/>
    </source>
</evidence>
<dbReference type="PANTHER" id="PTHR43519">
    <property type="entry name" value="ATP-DEPENDENT RNA HELICASE HRPB"/>
    <property type="match status" value="1"/>
</dbReference>
<dbReference type="InterPro" id="IPR013689">
    <property type="entry name" value="RNA_helicase_ATP-dep_HrpB_C"/>
</dbReference>
<dbReference type="SUPFAM" id="SSF52540">
    <property type="entry name" value="P-loop containing nucleoside triphosphate hydrolases"/>
    <property type="match status" value="1"/>
</dbReference>
<dbReference type="SMART" id="SM00847">
    <property type="entry name" value="HA2"/>
    <property type="match status" value="1"/>
</dbReference>
<dbReference type="AlphaFoldDB" id="A0A7I9VSG2"/>
<feature type="domain" description="Helicase C-terminal" evidence="6">
    <location>
        <begin position="197"/>
        <end position="367"/>
    </location>
</feature>
<dbReference type="Proteomes" id="UP000503640">
    <property type="component" value="Unassembled WGS sequence"/>
</dbReference>
<comment type="caution">
    <text evidence="7">The sequence shown here is derived from an EMBL/GenBank/DDBJ whole genome shotgun (WGS) entry which is preliminary data.</text>
</comment>
<dbReference type="GO" id="GO:0016787">
    <property type="term" value="F:hydrolase activity"/>
    <property type="evidence" value="ECO:0007669"/>
    <property type="project" value="UniProtKB-KW"/>
</dbReference>
<dbReference type="SMART" id="SM00487">
    <property type="entry name" value="DEXDc"/>
    <property type="match status" value="1"/>
</dbReference>
<evidence type="ECO:0000256" key="4">
    <source>
        <dbReference type="ARBA" id="ARBA00022840"/>
    </source>
</evidence>
<dbReference type="SMART" id="SM00490">
    <property type="entry name" value="HELICc"/>
    <property type="match status" value="1"/>
</dbReference>
<dbReference type="Pfam" id="PF08482">
    <property type="entry name" value="HrpB_C"/>
    <property type="match status" value="1"/>
</dbReference>
<dbReference type="GO" id="GO:0003676">
    <property type="term" value="F:nucleic acid binding"/>
    <property type="evidence" value="ECO:0007669"/>
    <property type="project" value="InterPro"/>
</dbReference>
<dbReference type="InterPro" id="IPR007502">
    <property type="entry name" value="Helicase-assoc_dom"/>
</dbReference>
<evidence type="ECO:0000259" key="5">
    <source>
        <dbReference type="PROSITE" id="PS51192"/>
    </source>
</evidence>
<name>A0A7I9VSG2_9BACT</name>
<dbReference type="Gene3D" id="1.20.120.1080">
    <property type="match status" value="1"/>
</dbReference>
<dbReference type="PROSITE" id="PS51194">
    <property type="entry name" value="HELICASE_CTER"/>
    <property type="match status" value="1"/>
</dbReference>
<proteinExistence type="predicted"/>
<dbReference type="Pfam" id="PF00270">
    <property type="entry name" value="DEAD"/>
    <property type="match status" value="1"/>
</dbReference>
<dbReference type="InterPro" id="IPR001650">
    <property type="entry name" value="Helicase_C-like"/>
</dbReference>
<organism evidence="7 8">
    <name type="scientific">Anaeromyxobacter diazotrophicus</name>
    <dbReference type="NCBI Taxonomy" id="2590199"/>
    <lineage>
        <taxon>Bacteria</taxon>
        <taxon>Pseudomonadati</taxon>
        <taxon>Myxococcota</taxon>
        <taxon>Myxococcia</taxon>
        <taxon>Myxococcales</taxon>
        <taxon>Cystobacterineae</taxon>
        <taxon>Anaeromyxobacteraceae</taxon>
        <taxon>Anaeromyxobacter</taxon>
    </lineage>
</organism>
<dbReference type="InterPro" id="IPR010225">
    <property type="entry name" value="HrpB"/>
</dbReference>
<evidence type="ECO:0000256" key="1">
    <source>
        <dbReference type="ARBA" id="ARBA00022741"/>
    </source>
</evidence>
<dbReference type="InterPro" id="IPR011545">
    <property type="entry name" value="DEAD/DEAH_box_helicase_dom"/>
</dbReference>
<keyword evidence="2" id="KW-0378">Hydrolase</keyword>
<dbReference type="RefSeq" id="WP_176068200.1">
    <property type="nucleotide sequence ID" value="NZ_BJTG01000010.1"/>
</dbReference>
<dbReference type="GO" id="GO:0004386">
    <property type="term" value="F:helicase activity"/>
    <property type="evidence" value="ECO:0007669"/>
    <property type="project" value="UniProtKB-KW"/>
</dbReference>
<dbReference type="InterPro" id="IPR014001">
    <property type="entry name" value="Helicase_ATP-bd"/>
</dbReference>
<dbReference type="EMBL" id="BJTG01000010">
    <property type="protein sequence ID" value="GEJ59060.1"/>
    <property type="molecule type" value="Genomic_DNA"/>
</dbReference>
<keyword evidence="4" id="KW-0067">ATP-binding</keyword>
<dbReference type="InterPro" id="IPR048333">
    <property type="entry name" value="HA2_WH"/>
</dbReference>
<accession>A0A7I9VSG2</accession>
<evidence type="ECO:0000259" key="6">
    <source>
        <dbReference type="PROSITE" id="PS51194"/>
    </source>
</evidence>
<keyword evidence="8" id="KW-1185">Reference proteome</keyword>
<dbReference type="Pfam" id="PF00271">
    <property type="entry name" value="Helicase_C"/>
    <property type="match status" value="1"/>
</dbReference>
<protein>
    <submittedName>
        <fullName evidence="7">ATP-dependent helicase HrpB</fullName>
    </submittedName>
</protein>
<keyword evidence="3 7" id="KW-0347">Helicase</keyword>
<gene>
    <name evidence="7" type="ORF">AMYX_38010</name>
</gene>
<dbReference type="PIRSF" id="PIRSF005496">
    <property type="entry name" value="ATP_hel_hrpB"/>
    <property type="match status" value="1"/>
</dbReference>
<dbReference type="Gene3D" id="3.40.50.300">
    <property type="entry name" value="P-loop containing nucleotide triphosphate hydrolases"/>
    <property type="match status" value="2"/>
</dbReference>